<dbReference type="OMA" id="DESDWEN"/>
<accession>A0A075RUB8</accession>
<sequence length="101" mass="12180">MENKYHNEDRYYAAKKRVNEIKGFYGNLVSYILVNLILLAINFATSPECLWFFWPLLGWGVGVVIHGMIIFQWLPFFGKDWEEKKIKEFIDIEKRTKERFK</sequence>
<evidence type="ECO:0000313" key="1">
    <source>
        <dbReference type="EMBL" id="QRE02794.1"/>
    </source>
</evidence>
<dbReference type="RefSeq" id="WP_011963761.1">
    <property type="nucleotide sequence ID" value="NZ_BCNG01000007.1"/>
</dbReference>
<dbReference type="EMBL" id="CP059075">
    <property type="protein sequence ID" value="QRE02794.1"/>
    <property type="molecule type" value="Genomic_DNA"/>
</dbReference>
<organism evidence="1 2">
    <name type="scientific">Flavobacterium psychrophilum</name>
    <dbReference type="NCBI Taxonomy" id="96345"/>
    <lineage>
        <taxon>Bacteria</taxon>
        <taxon>Pseudomonadati</taxon>
        <taxon>Bacteroidota</taxon>
        <taxon>Flavobacteriia</taxon>
        <taxon>Flavobacteriales</taxon>
        <taxon>Flavobacteriaceae</taxon>
        <taxon>Flavobacterium</taxon>
    </lineage>
</organism>
<protein>
    <submittedName>
        <fullName evidence="1">2TM domain-containing protein</fullName>
    </submittedName>
</protein>
<dbReference type="Proteomes" id="UP000596329">
    <property type="component" value="Chromosome"/>
</dbReference>
<dbReference type="KEGG" id="fpk:IA06_07910"/>
<reference evidence="1 2" key="1">
    <citation type="submission" date="2020-07" db="EMBL/GenBank/DDBJ databases">
        <title>Genomic characterization of Flavobacterium psychrophilum strains.</title>
        <authorList>
            <person name="Castillo D."/>
            <person name="Jorgensen J."/>
            <person name="Middelboe M."/>
        </authorList>
    </citation>
    <scope>NUCLEOTIDE SEQUENCE [LARGE SCALE GENOMIC DNA]</scope>
    <source>
        <strain evidence="1 2">FPS-R7</strain>
    </source>
</reference>
<dbReference type="AlphaFoldDB" id="A0A075RUB8"/>
<dbReference type="KEGG" id="fpq:IB65_08190"/>
<proteinExistence type="predicted"/>
<dbReference type="KEGG" id="fpw:IA04_07905"/>
<dbReference type="KEGG" id="fpv:IA03_07970"/>
<name>A0A075RUB8_FLAPS</name>
<dbReference type="InterPro" id="IPR025698">
    <property type="entry name" value="2TM_dom"/>
</dbReference>
<dbReference type="Pfam" id="PF13239">
    <property type="entry name" value="2TM"/>
    <property type="match status" value="1"/>
</dbReference>
<gene>
    <name evidence="1" type="ORF">H0H26_07645</name>
</gene>
<dbReference type="KEGG" id="fpc:FPSM_01160"/>
<evidence type="ECO:0000313" key="2">
    <source>
        <dbReference type="Proteomes" id="UP000596329"/>
    </source>
</evidence>
<dbReference type="GeneID" id="66552164"/>